<evidence type="ECO:0000256" key="3">
    <source>
        <dbReference type="ARBA" id="ARBA00023163"/>
    </source>
</evidence>
<dbReference type="SMART" id="SM00419">
    <property type="entry name" value="HTH_CRP"/>
    <property type="match status" value="1"/>
</dbReference>
<dbReference type="GO" id="GO:0003677">
    <property type="term" value="F:DNA binding"/>
    <property type="evidence" value="ECO:0007669"/>
    <property type="project" value="UniProtKB-KW"/>
</dbReference>
<dbReference type="PROSITE" id="PS51063">
    <property type="entry name" value="HTH_CRP_2"/>
    <property type="match status" value="1"/>
</dbReference>
<accession>A0A2W7RN83</accession>
<dbReference type="InterPro" id="IPR018490">
    <property type="entry name" value="cNMP-bd_dom_sf"/>
</dbReference>
<dbReference type="PROSITE" id="PS50042">
    <property type="entry name" value="CNMP_BINDING_3"/>
    <property type="match status" value="1"/>
</dbReference>
<dbReference type="EMBL" id="QKZQ01000014">
    <property type="protein sequence ID" value="PZX39442.1"/>
    <property type="molecule type" value="Genomic_DNA"/>
</dbReference>
<dbReference type="Gene3D" id="2.60.120.10">
    <property type="entry name" value="Jelly Rolls"/>
    <property type="match status" value="1"/>
</dbReference>
<dbReference type="OrthoDB" id="667966at2"/>
<keyword evidence="3" id="KW-0804">Transcription</keyword>
<dbReference type="CDD" id="cd00038">
    <property type="entry name" value="CAP_ED"/>
    <property type="match status" value="1"/>
</dbReference>
<dbReference type="RefSeq" id="WP_071469322.1">
    <property type="nucleotide sequence ID" value="NZ_MEHT01000011.1"/>
</dbReference>
<dbReference type="InterPro" id="IPR000595">
    <property type="entry name" value="cNMP-bd_dom"/>
</dbReference>
<feature type="domain" description="HTH crp-type" evidence="5">
    <location>
        <begin position="157"/>
        <end position="233"/>
    </location>
</feature>
<dbReference type="SUPFAM" id="SSF46785">
    <property type="entry name" value="Winged helix' DNA-binding domain"/>
    <property type="match status" value="1"/>
</dbReference>
<comment type="caution">
    <text evidence="6">The sequence shown here is derived from an EMBL/GenBank/DDBJ whole genome shotgun (WGS) entry which is preliminary data.</text>
</comment>
<gene>
    <name evidence="6" type="ORF">LY56_02822</name>
</gene>
<dbReference type="SMART" id="SM00100">
    <property type="entry name" value="cNMP"/>
    <property type="match status" value="1"/>
</dbReference>
<evidence type="ECO:0000259" key="5">
    <source>
        <dbReference type="PROSITE" id="PS51063"/>
    </source>
</evidence>
<dbReference type="STRING" id="121821.GCA_001870675_00422"/>
<evidence type="ECO:0000313" key="7">
    <source>
        <dbReference type="Proteomes" id="UP000249364"/>
    </source>
</evidence>
<dbReference type="InterPro" id="IPR050397">
    <property type="entry name" value="Env_Response_Regulators"/>
</dbReference>
<dbReference type="GO" id="GO:0003700">
    <property type="term" value="F:DNA-binding transcription factor activity"/>
    <property type="evidence" value="ECO:0007669"/>
    <property type="project" value="InterPro"/>
</dbReference>
<keyword evidence="7" id="KW-1185">Reference proteome</keyword>
<dbReference type="InterPro" id="IPR012318">
    <property type="entry name" value="HTH_CRP"/>
</dbReference>
<reference evidence="6 7" key="1">
    <citation type="submission" date="2018-06" db="EMBL/GenBank/DDBJ databases">
        <title>Genomic Encyclopedia of Archaeal and Bacterial Type Strains, Phase II (KMG-II): from individual species to whole genera.</title>
        <authorList>
            <person name="Goeker M."/>
        </authorList>
    </citation>
    <scope>NUCLEOTIDE SEQUENCE [LARGE SCALE GENOMIC DNA]</scope>
    <source>
        <strain evidence="6 7">DSM 13087</strain>
    </source>
</reference>
<dbReference type="InterPro" id="IPR036390">
    <property type="entry name" value="WH_DNA-bd_sf"/>
</dbReference>
<proteinExistence type="predicted"/>
<dbReference type="InterPro" id="IPR014710">
    <property type="entry name" value="RmlC-like_jellyroll"/>
</dbReference>
<dbReference type="SUPFAM" id="SSF51206">
    <property type="entry name" value="cAMP-binding domain-like"/>
    <property type="match status" value="1"/>
</dbReference>
<protein>
    <submittedName>
        <fullName evidence="6">CRP/FNR family transcriptional regulator</fullName>
    </submittedName>
</protein>
<evidence type="ECO:0000256" key="2">
    <source>
        <dbReference type="ARBA" id="ARBA00023125"/>
    </source>
</evidence>
<evidence type="ECO:0000313" key="6">
    <source>
        <dbReference type="EMBL" id="PZX39442.1"/>
    </source>
</evidence>
<dbReference type="Pfam" id="PF13545">
    <property type="entry name" value="HTH_Crp_2"/>
    <property type="match status" value="1"/>
</dbReference>
<dbReference type="Pfam" id="PF00027">
    <property type="entry name" value="cNMP_binding"/>
    <property type="match status" value="1"/>
</dbReference>
<dbReference type="PANTHER" id="PTHR24567:SF75">
    <property type="entry name" value="FUMARATE AND NITRATE REDUCTION REGULATORY PROTEIN"/>
    <property type="match status" value="1"/>
</dbReference>
<organism evidence="6 7">
    <name type="scientific">Roseinatronobacter thiooxidans</name>
    <dbReference type="NCBI Taxonomy" id="121821"/>
    <lineage>
        <taxon>Bacteria</taxon>
        <taxon>Pseudomonadati</taxon>
        <taxon>Pseudomonadota</taxon>
        <taxon>Alphaproteobacteria</taxon>
        <taxon>Rhodobacterales</taxon>
        <taxon>Paracoccaceae</taxon>
        <taxon>Roseinatronobacter</taxon>
    </lineage>
</organism>
<dbReference type="PROSITE" id="PS00042">
    <property type="entry name" value="HTH_CRP_1"/>
    <property type="match status" value="1"/>
</dbReference>
<feature type="domain" description="Cyclic nucleotide-binding" evidence="4">
    <location>
        <begin position="26"/>
        <end position="95"/>
    </location>
</feature>
<dbReference type="AlphaFoldDB" id="A0A2W7RN83"/>
<dbReference type="CDD" id="cd00092">
    <property type="entry name" value="HTH_CRP"/>
    <property type="match status" value="1"/>
</dbReference>
<keyword evidence="1" id="KW-0805">Transcription regulation</keyword>
<evidence type="ECO:0000259" key="4">
    <source>
        <dbReference type="PROSITE" id="PS50042"/>
    </source>
</evidence>
<dbReference type="Gene3D" id="1.10.10.10">
    <property type="entry name" value="Winged helix-like DNA-binding domain superfamily/Winged helix DNA-binding domain"/>
    <property type="match status" value="1"/>
</dbReference>
<evidence type="ECO:0000256" key="1">
    <source>
        <dbReference type="ARBA" id="ARBA00023015"/>
    </source>
</evidence>
<dbReference type="GO" id="GO:0005829">
    <property type="term" value="C:cytosol"/>
    <property type="evidence" value="ECO:0007669"/>
    <property type="project" value="TreeGrafter"/>
</dbReference>
<dbReference type="PRINTS" id="PR00034">
    <property type="entry name" value="HTHCRP"/>
</dbReference>
<keyword evidence="2" id="KW-0238">DNA-binding</keyword>
<name>A0A2W7RN83_9RHOB</name>
<dbReference type="PANTHER" id="PTHR24567">
    <property type="entry name" value="CRP FAMILY TRANSCRIPTIONAL REGULATORY PROTEIN"/>
    <property type="match status" value="1"/>
</dbReference>
<dbReference type="InterPro" id="IPR036388">
    <property type="entry name" value="WH-like_DNA-bd_sf"/>
</dbReference>
<dbReference type="InterPro" id="IPR018335">
    <property type="entry name" value="Tscrpt_reg_HTH_Crp-type_CS"/>
</dbReference>
<dbReference type="Proteomes" id="UP000249364">
    <property type="component" value="Unassembled WGS sequence"/>
</dbReference>
<sequence length="247" mass="27664">MRDTIQTLLAGDLPRCALCQIKSIGICANSGEEELSWLEDAKLYRRYCAGSMITFAGDRLDYVGSIMTGIASIGGTREDGRRQTYGVLMPGDFLGRPGRAISSFDIEAITDIELCGFKPAVFDNLLDKAPQLHARMLEMTLDELDAARAWMLMLGRKTAREKLCSLLVYLLDRQMRLDETQTTPLLRLPLTRERIGDFLALTLETVSRQFSALKRDGIIQDLERHAVSIPDPARLRQEAGTDPFHAR</sequence>